<accession>A0A069DYH9</accession>
<evidence type="ECO:0000259" key="2">
    <source>
        <dbReference type="Pfam" id="PF25298"/>
    </source>
</evidence>
<sequence length="297" mass="34285">VLKQLEFICSELKVMKNEVSQNKTSNEATLKEIKSIKSEISTSLNIFKSDLSKLNKAYSELKENNNLLIKQVDDMKLLINELSSSIRYNKIRITNIPVKPDENIYSLINKISSIIDFQLTEEKLESYFRLKVKNTSIHPPIIISFNKISEKEIFLKKAKQKRDALNWAVILENSNETEKIFVNENMGHHSYRLFKKGKELGKENKLKFVWFRNGKVYARKDETSIPVIIRYESDYTRFFKKSLKASISNPSISSEIELSGQDSEGTDCSSHTGSLKAGKRKLKKLKTSDIHSFFSQK</sequence>
<keyword evidence="1" id="KW-0175">Coiled coil</keyword>
<feature type="non-terminal residue" evidence="3">
    <location>
        <position position="1"/>
    </location>
</feature>
<protein>
    <submittedName>
        <fullName evidence="3">Putative crack-3 cq</fullName>
    </submittedName>
</protein>
<feature type="domain" description="FP protein C-terminal" evidence="2">
    <location>
        <begin position="190"/>
        <end position="234"/>
    </location>
</feature>
<dbReference type="Pfam" id="PF25298">
    <property type="entry name" value="Baculo_FP_2nd"/>
    <property type="match status" value="1"/>
</dbReference>
<dbReference type="EMBL" id="GBGD01002340">
    <property type="protein sequence ID" value="JAC86549.1"/>
    <property type="molecule type" value="mRNA"/>
</dbReference>
<feature type="coiled-coil region" evidence="1">
    <location>
        <begin position="44"/>
        <end position="78"/>
    </location>
</feature>
<evidence type="ECO:0000256" key="1">
    <source>
        <dbReference type="SAM" id="Coils"/>
    </source>
</evidence>
<organism evidence="3">
    <name type="scientific">Panstrongylus megistus</name>
    <dbReference type="NCBI Taxonomy" id="65343"/>
    <lineage>
        <taxon>Eukaryota</taxon>
        <taxon>Metazoa</taxon>
        <taxon>Ecdysozoa</taxon>
        <taxon>Arthropoda</taxon>
        <taxon>Hexapoda</taxon>
        <taxon>Insecta</taxon>
        <taxon>Pterygota</taxon>
        <taxon>Neoptera</taxon>
        <taxon>Paraneoptera</taxon>
        <taxon>Hemiptera</taxon>
        <taxon>Heteroptera</taxon>
        <taxon>Panheteroptera</taxon>
        <taxon>Cimicomorpha</taxon>
        <taxon>Reduviidae</taxon>
        <taxon>Triatominae</taxon>
        <taxon>Panstrongylus</taxon>
    </lineage>
</organism>
<reference evidence="3" key="1">
    <citation type="journal article" date="2015" name="J. Med. Entomol.">
        <title>A Deep Insight Into the Sialotranscriptome of the Chagas Disease Vector, Panstrongylus megistus (Hemiptera: Heteroptera).</title>
        <authorList>
            <person name="Ribeiro J.M."/>
            <person name="Schwarz A."/>
            <person name="Francischetti I.M."/>
        </authorList>
    </citation>
    <scope>NUCLEOTIDE SEQUENCE</scope>
    <source>
        <tissue evidence="3">Salivary glands</tissue>
    </source>
</reference>
<proteinExistence type="evidence at transcript level"/>
<name>A0A069DYH9_9HEMI</name>
<dbReference type="InterPro" id="IPR057251">
    <property type="entry name" value="FP_C"/>
</dbReference>
<evidence type="ECO:0000313" key="3">
    <source>
        <dbReference type="EMBL" id="JAC86549.1"/>
    </source>
</evidence>
<dbReference type="AlphaFoldDB" id="A0A069DYH9"/>